<keyword evidence="6" id="KW-0496">Mitochondrion</keyword>
<dbReference type="GO" id="GO:0031314">
    <property type="term" value="C:extrinsic component of mitochondrial inner membrane"/>
    <property type="evidence" value="ECO:0007669"/>
    <property type="project" value="UniProtKB-UniRule"/>
</dbReference>
<comment type="caution">
    <text evidence="6">Lacks conserved residue(s) required for the propagation of feature annotation.</text>
</comment>
<dbReference type="PANTHER" id="PTHR43591">
    <property type="entry name" value="METHYLTRANSFERASE"/>
    <property type="match status" value="1"/>
</dbReference>
<dbReference type="KEGG" id="apln:108743686"/>
<dbReference type="GO" id="GO:0008425">
    <property type="term" value="F:2-methoxy-6-polyprenyl-1,4-benzoquinol methyltransferase activity"/>
    <property type="evidence" value="ECO:0007669"/>
    <property type="project" value="UniProtKB-UniRule"/>
</dbReference>
<dbReference type="InterPro" id="IPR029063">
    <property type="entry name" value="SAM-dependent_MTases_sf"/>
</dbReference>
<keyword evidence="6" id="KW-0999">Mitochondrion inner membrane</keyword>
<dbReference type="PANTHER" id="PTHR43591:SF24">
    <property type="entry name" value="2-METHOXY-6-POLYPRENYL-1,4-BENZOQUINOL METHYLASE, MITOCHONDRIAL"/>
    <property type="match status" value="1"/>
</dbReference>
<evidence type="ECO:0000256" key="3">
    <source>
        <dbReference type="ARBA" id="ARBA00022688"/>
    </source>
</evidence>
<dbReference type="SUPFAM" id="SSF53335">
    <property type="entry name" value="S-adenosyl-L-methionine-dependent methyltransferases"/>
    <property type="match status" value="1"/>
</dbReference>
<evidence type="ECO:0000313" key="8">
    <source>
        <dbReference type="RefSeq" id="XP_018334771.1"/>
    </source>
</evidence>
<dbReference type="STRING" id="224129.A0A1W4XF56"/>
<evidence type="ECO:0000256" key="4">
    <source>
        <dbReference type="ARBA" id="ARBA00022691"/>
    </source>
</evidence>
<comment type="subunit">
    <text evidence="5">Component of a multi-subunit COQ enzyme complex, composed of at least COQ3, COQ4, COQ5, COQ6, COQ7 and COQ9. Interacts with PYURF; the interaction is direct, stabilizes COQ5 protein and associates PYURF with COQ enzyme complex.</text>
</comment>
<keyword evidence="4 6" id="KW-0949">S-adenosyl-L-methionine</keyword>
<keyword evidence="6" id="KW-0472">Membrane</keyword>
<evidence type="ECO:0000256" key="1">
    <source>
        <dbReference type="ARBA" id="ARBA00022603"/>
    </source>
</evidence>
<reference evidence="8" key="1">
    <citation type="submission" date="2025-08" db="UniProtKB">
        <authorList>
            <consortium name="RefSeq"/>
        </authorList>
    </citation>
    <scope>IDENTIFICATION</scope>
    <source>
        <tissue evidence="8">Entire body</tissue>
    </source>
</reference>
<dbReference type="Proteomes" id="UP000192223">
    <property type="component" value="Unplaced"/>
</dbReference>
<dbReference type="UniPathway" id="UPA00232"/>
<dbReference type="CDD" id="cd02440">
    <property type="entry name" value="AdoMet_MTases"/>
    <property type="match status" value="1"/>
</dbReference>
<dbReference type="InterPro" id="IPR004033">
    <property type="entry name" value="UbiE/COQ5_MeTrFase"/>
</dbReference>
<keyword evidence="2 6" id="KW-0808">Transferase</keyword>
<name>A0A1W4XF56_AGRPL</name>
<organism evidence="7 8">
    <name type="scientific">Agrilus planipennis</name>
    <name type="common">Emerald ash borer</name>
    <name type="synonym">Agrilus marcopoli</name>
    <dbReference type="NCBI Taxonomy" id="224129"/>
    <lineage>
        <taxon>Eukaryota</taxon>
        <taxon>Metazoa</taxon>
        <taxon>Ecdysozoa</taxon>
        <taxon>Arthropoda</taxon>
        <taxon>Hexapoda</taxon>
        <taxon>Insecta</taxon>
        <taxon>Pterygota</taxon>
        <taxon>Neoptera</taxon>
        <taxon>Endopterygota</taxon>
        <taxon>Coleoptera</taxon>
        <taxon>Polyphaga</taxon>
        <taxon>Elateriformia</taxon>
        <taxon>Buprestoidea</taxon>
        <taxon>Buprestidae</taxon>
        <taxon>Agrilinae</taxon>
        <taxon>Agrilus</taxon>
    </lineage>
</organism>
<dbReference type="FunCoup" id="A0A1W4XF56">
    <property type="interactions" value="1484"/>
</dbReference>
<comment type="subcellular location">
    <subcellularLocation>
        <location evidence="6">Mitochondrion inner membrane</location>
        <topology evidence="6">Peripheral membrane protein</topology>
        <orientation evidence="6">Matrix side</orientation>
    </subcellularLocation>
</comment>
<comment type="pathway">
    <text evidence="6">Cofactor biosynthesis; ubiquinone biosynthesis.</text>
</comment>
<feature type="binding site" evidence="6">
    <location>
        <position position="105"/>
    </location>
    <ligand>
        <name>S-adenosyl-L-methionine</name>
        <dbReference type="ChEBI" id="CHEBI:59789"/>
    </ligand>
</feature>
<comment type="function">
    <text evidence="6">Methyltransferase required for the conversion of 2-polyprenyl-6-methoxy-1,4-benzoquinol (DDMQH2) to 2-polyprenyl-3-methyl-6-methoxy-1,4-benzoquinol (DMQH2).</text>
</comment>
<keyword evidence="3 6" id="KW-0831">Ubiquinone biosynthesis</keyword>
<evidence type="ECO:0000256" key="6">
    <source>
        <dbReference type="HAMAP-Rule" id="MF_03191"/>
    </source>
</evidence>
<dbReference type="NCBIfam" id="NF001244">
    <property type="entry name" value="PRK00216.1-5"/>
    <property type="match status" value="1"/>
</dbReference>
<protein>
    <recommendedName>
        <fullName evidence="6">2-methoxy-6-polyprenyl-1,4-benzoquinol methylase, mitochondrial</fullName>
        <ecNumber evidence="6">2.1.1.201</ecNumber>
    </recommendedName>
    <alternativeName>
        <fullName evidence="6">Ubiquinone biosynthesis methyltransferase COQ5</fullName>
    </alternativeName>
</protein>
<gene>
    <name evidence="8" type="primary">LOC108743686</name>
    <name evidence="6" type="synonym">coq5</name>
</gene>
<dbReference type="GeneID" id="108743686"/>
<dbReference type="AlphaFoldDB" id="A0A1W4XF56"/>
<dbReference type="Gene3D" id="3.40.50.150">
    <property type="entry name" value="Vaccinia Virus protein VP39"/>
    <property type="match status" value="1"/>
</dbReference>
<dbReference type="HAMAP" id="MF_01813">
    <property type="entry name" value="MenG_UbiE_methyltr"/>
    <property type="match status" value="1"/>
</dbReference>
<proteinExistence type="inferred from homology"/>
<evidence type="ECO:0000313" key="7">
    <source>
        <dbReference type="Proteomes" id="UP000192223"/>
    </source>
</evidence>
<dbReference type="GO" id="GO:0032259">
    <property type="term" value="P:methylation"/>
    <property type="evidence" value="ECO:0007669"/>
    <property type="project" value="UniProtKB-KW"/>
</dbReference>
<dbReference type="RefSeq" id="XP_018334771.1">
    <property type="nucleotide sequence ID" value="XM_018479269.1"/>
</dbReference>
<sequence>MSLKINRTFLKTLRGFNTAFGRNVANEQPAFKTEESTDETHFGFQKVKEGEKEHKVHKVFEDVAKSYDLMNDAMSFGIHRIWKDIFIHRLSPTENTNLLDVAGGTGDIAFRFLNYAQNSNYKNCTATICDINSAMLEEGKKRAIKLGYSPNSLSWIEGNAEKLPFNDETFTAYTIAFGIRNCTHIDKVLDEAYRVLKPGGRFLCLEFSHLENSVAQWIYDQYSFQVIPVLGIFIAGQWQPYQYLVESIRQFPNQETFKAMIEAAGFRIVTYENLTLGVVSIHSGFKL</sequence>
<feature type="binding site" evidence="6">
    <location>
        <position position="130"/>
    </location>
    <ligand>
        <name>S-adenosyl-L-methionine</name>
        <dbReference type="ChEBI" id="CHEBI:59789"/>
    </ligand>
</feature>
<keyword evidence="1 6" id="KW-0489">Methyltransferase</keyword>
<dbReference type="OrthoDB" id="6329284at2759"/>
<dbReference type="EC" id="2.1.1.201" evidence="6"/>
<dbReference type="PROSITE" id="PS51608">
    <property type="entry name" value="SAM_MT_UBIE"/>
    <property type="match status" value="1"/>
</dbReference>
<dbReference type="NCBIfam" id="TIGR01934">
    <property type="entry name" value="MenG_MenH_UbiE"/>
    <property type="match status" value="1"/>
</dbReference>
<evidence type="ECO:0000256" key="2">
    <source>
        <dbReference type="ARBA" id="ARBA00022679"/>
    </source>
</evidence>
<evidence type="ECO:0000256" key="5">
    <source>
        <dbReference type="ARBA" id="ARBA00046387"/>
    </source>
</evidence>
<dbReference type="InParanoid" id="A0A1W4XF56"/>
<comment type="similarity">
    <text evidence="6">Belongs to the class I-like SAM-binding methyltransferase superfamily. MenG/UbiE family.</text>
</comment>
<dbReference type="PROSITE" id="PS01183">
    <property type="entry name" value="UBIE_1"/>
    <property type="match status" value="1"/>
</dbReference>
<keyword evidence="7" id="KW-1185">Reference proteome</keyword>
<comment type="catalytic activity">
    <reaction evidence="6">
        <text>a 2-methoxy-6-(all-trans-polyprenyl)benzene-1,4-diol + S-adenosyl-L-methionine = a 5-methoxy-2-methyl-3-(all-trans-polyprenyl)benzene-1,4-diol + S-adenosyl-L-homocysteine + H(+)</text>
        <dbReference type="Rhea" id="RHEA:28286"/>
        <dbReference type="Rhea" id="RHEA-COMP:10858"/>
        <dbReference type="Rhea" id="RHEA-COMP:10859"/>
        <dbReference type="ChEBI" id="CHEBI:15378"/>
        <dbReference type="ChEBI" id="CHEBI:57856"/>
        <dbReference type="ChEBI" id="CHEBI:59789"/>
        <dbReference type="ChEBI" id="CHEBI:84166"/>
        <dbReference type="ChEBI" id="CHEBI:84167"/>
        <dbReference type="EC" id="2.1.1.201"/>
    </reaction>
</comment>
<accession>A0A1W4XF56</accession>
<feature type="binding site" evidence="6">
    <location>
        <begin position="159"/>
        <end position="160"/>
    </location>
    <ligand>
        <name>S-adenosyl-L-methionine</name>
        <dbReference type="ChEBI" id="CHEBI:59789"/>
    </ligand>
</feature>
<dbReference type="FunFam" id="3.40.50.150:FF:000064">
    <property type="entry name" value="2-methoxy-6-polyprenyl-1,4-benzoquinol methylase, mitochondrial"/>
    <property type="match status" value="1"/>
</dbReference>
<dbReference type="PROSITE" id="PS01184">
    <property type="entry name" value="UBIE_2"/>
    <property type="match status" value="1"/>
</dbReference>
<dbReference type="InterPro" id="IPR023576">
    <property type="entry name" value="UbiE/COQ5_MeTrFase_CS"/>
</dbReference>
<dbReference type="Pfam" id="PF01209">
    <property type="entry name" value="Ubie_methyltran"/>
    <property type="match status" value="1"/>
</dbReference>